<gene>
    <name evidence="1" type="ORF">M8744_03630</name>
</gene>
<organism evidence="1 2">
    <name type="scientific">Lutimaribacter degradans</name>
    <dbReference type="NCBI Taxonomy" id="2945989"/>
    <lineage>
        <taxon>Bacteria</taxon>
        <taxon>Pseudomonadati</taxon>
        <taxon>Pseudomonadota</taxon>
        <taxon>Alphaproteobacteria</taxon>
        <taxon>Rhodobacterales</taxon>
        <taxon>Roseobacteraceae</taxon>
        <taxon>Lutimaribacter</taxon>
    </lineage>
</organism>
<proteinExistence type="predicted"/>
<sequence length="228" mass="24375">MSNTDSFIEEVTEEVRRDRLFGMLRRYAWVGILAVLLIVGGATYNEWRKAQERTRAQTLGDGMLAALDVEAPDARAEALAQISAQGTGQEAILSFARAGELAAAGDTAAAAELLDQLATNGEIPQIYRQIAGFRALTLQPDLAADQRRLQFEAFTDQGGILRLLAEEQIALIDLETGDRDAALATAQAILQDAEATSGLRRRATQLILALGGELPSDLAGAADAPVQE</sequence>
<comment type="caution">
    <text evidence="1">The sequence shown here is derived from an EMBL/GenBank/DDBJ whole genome shotgun (WGS) entry which is preliminary data.</text>
</comment>
<reference evidence="1" key="1">
    <citation type="submission" date="2022-06" db="EMBL/GenBank/DDBJ databases">
        <title>Lutimaribacter sp. EGI FJ00013, a novel bacterium isolated from a salt lake sediment enrichment.</title>
        <authorList>
            <person name="Gao L."/>
            <person name="Fang B.-Z."/>
            <person name="Li W.-J."/>
        </authorList>
    </citation>
    <scope>NUCLEOTIDE SEQUENCE</scope>
    <source>
        <strain evidence="1">EGI FJ00013</strain>
    </source>
</reference>
<name>A0ACC5ZSC0_9RHOB</name>
<evidence type="ECO:0000313" key="1">
    <source>
        <dbReference type="EMBL" id="MCM2561229.1"/>
    </source>
</evidence>
<dbReference type="EMBL" id="JAMQGO010000001">
    <property type="protein sequence ID" value="MCM2561229.1"/>
    <property type="molecule type" value="Genomic_DNA"/>
</dbReference>
<evidence type="ECO:0000313" key="2">
    <source>
        <dbReference type="Proteomes" id="UP001203036"/>
    </source>
</evidence>
<dbReference type="Proteomes" id="UP001203036">
    <property type="component" value="Unassembled WGS sequence"/>
</dbReference>
<protein>
    <submittedName>
        <fullName evidence="1">Uncharacterized protein</fullName>
    </submittedName>
</protein>
<keyword evidence="2" id="KW-1185">Reference proteome</keyword>
<accession>A0ACC5ZSC0</accession>